<proteinExistence type="predicted"/>
<dbReference type="EMBL" id="JAGIOF010000001">
    <property type="protein sequence ID" value="MBP2387250.1"/>
    <property type="molecule type" value="Genomic_DNA"/>
</dbReference>
<comment type="caution">
    <text evidence="2">The sequence shown here is derived from an EMBL/GenBank/DDBJ whole genome shotgun (WGS) entry which is preliminary data.</text>
</comment>
<keyword evidence="1" id="KW-0812">Transmembrane</keyword>
<feature type="transmembrane region" description="Helical" evidence="1">
    <location>
        <begin position="98"/>
        <end position="117"/>
    </location>
</feature>
<dbReference type="RefSeq" id="WP_342592779.1">
    <property type="nucleotide sequence ID" value="NZ_BAAAJY010000005.1"/>
</dbReference>
<keyword evidence="3" id="KW-1185">Reference proteome</keyword>
<name>A0ABS4XFL6_9MICC</name>
<organism evidence="2 3">
    <name type="scientific">Paeniglutamicibacter kerguelensis</name>
    <dbReference type="NCBI Taxonomy" id="254788"/>
    <lineage>
        <taxon>Bacteria</taxon>
        <taxon>Bacillati</taxon>
        <taxon>Actinomycetota</taxon>
        <taxon>Actinomycetes</taxon>
        <taxon>Micrococcales</taxon>
        <taxon>Micrococcaceae</taxon>
        <taxon>Paeniglutamicibacter</taxon>
    </lineage>
</organism>
<accession>A0ABS4XFL6</accession>
<reference evidence="2 3" key="1">
    <citation type="submission" date="2021-03" db="EMBL/GenBank/DDBJ databases">
        <title>Sequencing the genomes of 1000 actinobacteria strains.</title>
        <authorList>
            <person name="Klenk H.-P."/>
        </authorList>
    </citation>
    <scope>NUCLEOTIDE SEQUENCE [LARGE SCALE GENOMIC DNA]</scope>
    <source>
        <strain evidence="2 3">DSM 15797</strain>
    </source>
</reference>
<dbReference type="Proteomes" id="UP001296993">
    <property type="component" value="Unassembled WGS sequence"/>
</dbReference>
<evidence type="ECO:0000313" key="3">
    <source>
        <dbReference type="Proteomes" id="UP001296993"/>
    </source>
</evidence>
<feature type="transmembrane region" description="Helical" evidence="1">
    <location>
        <begin position="76"/>
        <end position="92"/>
    </location>
</feature>
<protein>
    <submittedName>
        <fullName evidence="2">Uncharacterized protein</fullName>
    </submittedName>
</protein>
<evidence type="ECO:0000256" key="1">
    <source>
        <dbReference type="SAM" id="Phobius"/>
    </source>
</evidence>
<keyword evidence="1" id="KW-0472">Membrane</keyword>
<feature type="transmembrane region" description="Helical" evidence="1">
    <location>
        <begin position="51"/>
        <end position="69"/>
    </location>
</feature>
<evidence type="ECO:0000313" key="2">
    <source>
        <dbReference type="EMBL" id="MBP2387250.1"/>
    </source>
</evidence>
<feature type="transmembrane region" description="Helical" evidence="1">
    <location>
        <begin position="12"/>
        <end position="39"/>
    </location>
</feature>
<keyword evidence="1" id="KW-1133">Transmembrane helix</keyword>
<sequence length="141" mass="14983">MPAPAPNGGDLAAVMAICGAATVHLSSLLIFVGLLGTWLMSRIPPALIEVARLYILPALMGAVLVQCIVTMKRVRPTLFAVALALAVQFLVIPAAPKVAMFATAITVLGTVLLSWFLRNRNEDHTVEAEEAPRTPIEEEVG</sequence>
<gene>
    <name evidence="2" type="ORF">JOF47_002761</name>
</gene>